<evidence type="ECO:0000256" key="2">
    <source>
        <dbReference type="ARBA" id="ARBA00023015"/>
    </source>
</evidence>
<comment type="similarity">
    <text evidence="1">Belongs to the LysR transcriptional regulatory family.</text>
</comment>
<evidence type="ECO:0000259" key="5">
    <source>
        <dbReference type="PROSITE" id="PS50931"/>
    </source>
</evidence>
<reference evidence="6 7" key="1">
    <citation type="submission" date="2019-02" db="EMBL/GenBank/DDBJ databases">
        <title>Hansschlegelia quercus sp. nov., a novel methylotrophic bacterium from buds of oak (Quercus robur L.).</title>
        <authorList>
            <person name="Agafonova N.V."/>
            <person name="Kaparullina E.N."/>
            <person name="Grouzdev D.S."/>
            <person name="Doronina N.V."/>
        </authorList>
    </citation>
    <scope>NUCLEOTIDE SEQUENCE [LARGE SCALE GENOMIC DNA]</scope>
    <source>
        <strain evidence="6 7">Dub</strain>
    </source>
</reference>
<dbReference type="InterPro" id="IPR005119">
    <property type="entry name" value="LysR_subst-bd"/>
</dbReference>
<dbReference type="AlphaFoldDB" id="A0A4Q9GD66"/>
<dbReference type="Gene3D" id="1.10.10.10">
    <property type="entry name" value="Winged helix-like DNA-binding domain superfamily/Winged helix DNA-binding domain"/>
    <property type="match status" value="1"/>
</dbReference>
<dbReference type="InterPro" id="IPR000847">
    <property type="entry name" value="LysR_HTH_N"/>
</dbReference>
<dbReference type="SUPFAM" id="SSF46785">
    <property type="entry name" value="Winged helix' DNA-binding domain"/>
    <property type="match status" value="1"/>
</dbReference>
<evidence type="ECO:0000313" key="7">
    <source>
        <dbReference type="Proteomes" id="UP000291613"/>
    </source>
</evidence>
<gene>
    <name evidence="6" type="ORF">EYR15_15710</name>
</gene>
<accession>A0A4Q9GD66</accession>
<comment type="caution">
    <text evidence="6">The sequence shown here is derived from an EMBL/GenBank/DDBJ whole genome shotgun (WGS) entry which is preliminary data.</text>
</comment>
<dbReference type="OrthoDB" id="7492271at2"/>
<evidence type="ECO:0000256" key="4">
    <source>
        <dbReference type="ARBA" id="ARBA00023163"/>
    </source>
</evidence>
<sequence length="331" mass="34939">MSRSDDLPFDLRSLSIFLAVCEAGGMAAAARRMGLTQPAVSLAIAELESRLGAPLFDRSVRPLALTTAGALLRQRASALLSEARQIGPMMREASRGRLSLVRVGLVDSLSRAFAAPLAQHLAARADEASVYSGLTSAHASALVTRNLDLMIGVDDLGDMTGLERWPIVAENYLLAKPRGSRPVSSVADLAALASELGFVRFSARSSTGVDIDRHLRRLGLEIPRAMEFDTPYGVSAMVARGGHFAITTPLCLYEGGGDLSTIEFVPTPGPQLRRQLTLVAFRHQFGRLPADVAALARGILAREVAPELKKAAPALGAAFSVLGSDGAVSSS</sequence>
<dbReference type="PANTHER" id="PTHR30419">
    <property type="entry name" value="HTH-TYPE TRANSCRIPTIONAL REGULATOR YBHD"/>
    <property type="match status" value="1"/>
</dbReference>
<dbReference type="Proteomes" id="UP000291613">
    <property type="component" value="Unassembled WGS sequence"/>
</dbReference>
<dbReference type="EMBL" id="SIUB01000010">
    <property type="protein sequence ID" value="TBN47602.1"/>
    <property type="molecule type" value="Genomic_DNA"/>
</dbReference>
<dbReference type="FunFam" id="1.10.10.10:FF:000001">
    <property type="entry name" value="LysR family transcriptional regulator"/>
    <property type="match status" value="1"/>
</dbReference>
<dbReference type="InterPro" id="IPR050950">
    <property type="entry name" value="HTH-type_LysR_regulators"/>
</dbReference>
<dbReference type="GO" id="GO:0005829">
    <property type="term" value="C:cytosol"/>
    <property type="evidence" value="ECO:0007669"/>
    <property type="project" value="TreeGrafter"/>
</dbReference>
<name>A0A4Q9GD66_9HYPH</name>
<dbReference type="Gene3D" id="3.40.190.290">
    <property type="match status" value="1"/>
</dbReference>
<dbReference type="PANTHER" id="PTHR30419:SF7">
    <property type="entry name" value="HTH-TYPE TRANSCRIPTIONAL REGULATOR TDCA"/>
    <property type="match status" value="1"/>
</dbReference>
<evidence type="ECO:0000256" key="1">
    <source>
        <dbReference type="ARBA" id="ARBA00009437"/>
    </source>
</evidence>
<dbReference type="GO" id="GO:0003700">
    <property type="term" value="F:DNA-binding transcription factor activity"/>
    <property type="evidence" value="ECO:0007669"/>
    <property type="project" value="InterPro"/>
</dbReference>
<dbReference type="GO" id="GO:0003677">
    <property type="term" value="F:DNA binding"/>
    <property type="evidence" value="ECO:0007669"/>
    <property type="project" value="UniProtKB-KW"/>
</dbReference>
<organism evidence="6 7">
    <name type="scientific">Hansschlegelia quercus</name>
    <dbReference type="NCBI Taxonomy" id="2528245"/>
    <lineage>
        <taxon>Bacteria</taxon>
        <taxon>Pseudomonadati</taxon>
        <taxon>Pseudomonadota</taxon>
        <taxon>Alphaproteobacteria</taxon>
        <taxon>Hyphomicrobiales</taxon>
        <taxon>Methylopilaceae</taxon>
        <taxon>Hansschlegelia</taxon>
    </lineage>
</organism>
<proteinExistence type="inferred from homology"/>
<evidence type="ECO:0000256" key="3">
    <source>
        <dbReference type="ARBA" id="ARBA00023125"/>
    </source>
</evidence>
<dbReference type="PROSITE" id="PS50931">
    <property type="entry name" value="HTH_LYSR"/>
    <property type="match status" value="1"/>
</dbReference>
<dbReference type="Pfam" id="PF00126">
    <property type="entry name" value="HTH_1"/>
    <property type="match status" value="1"/>
</dbReference>
<dbReference type="InterPro" id="IPR036390">
    <property type="entry name" value="WH_DNA-bd_sf"/>
</dbReference>
<keyword evidence="4" id="KW-0804">Transcription</keyword>
<keyword evidence="3" id="KW-0238">DNA-binding</keyword>
<dbReference type="SUPFAM" id="SSF53850">
    <property type="entry name" value="Periplasmic binding protein-like II"/>
    <property type="match status" value="1"/>
</dbReference>
<keyword evidence="2" id="KW-0805">Transcription regulation</keyword>
<feature type="domain" description="HTH lysR-type" evidence="5">
    <location>
        <begin position="9"/>
        <end position="66"/>
    </location>
</feature>
<dbReference type="CDD" id="cd05466">
    <property type="entry name" value="PBP2_LTTR_substrate"/>
    <property type="match status" value="1"/>
</dbReference>
<dbReference type="Pfam" id="PF03466">
    <property type="entry name" value="LysR_substrate"/>
    <property type="match status" value="1"/>
</dbReference>
<dbReference type="PRINTS" id="PR00039">
    <property type="entry name" value="HTHLYSR"/>
</dbReference>
<evidence type="ECO:0000313" key="6">
    <source>
        <dbReference type="EMBL" id="TBN47602.1"/>
    </source>
</evidence>
<dbReference type="InterPro" id="IPR036388">
    <property type="entry name" value="WH-like_DNA-bd_sf"/>
</dbReference>
<protein>
    <submittedName>
        <fullName evidence="6">LysR family transcriptional regulator</fullName>
    </submittedName>
</protein>
<dbReference type="RefSeq" id="WP_131004520.1">
    <property type="nucleotide sequence ID" value="NZ_JBHSZR010000006.1"/>
</dbReference>
<keyword evidence="7" id="KW-1185">Reference proteome</keyword>